<evidence type="ECO:0000259" key="2">
    <source>
        <dbReference type="Pfam" id="PF13439"/>
    </source>
</evidence>
<keyword evidence="3" id="KW-0808">Transferase</keyword>
<dbReference type="Pfam" id="PF00534">
    <property type="entry name" value="Glycos_transf_1"/>
    <property type="match status" value="1"/>
</dbReference>
<dbReference type="GO" id="GO:0016757">
    <property type="term" value="F:glycosyltransferase activity"/>
    <property type="evidence" value="ECO:0007669"/>
    <property type="project" value="InterPro"/>
</dbReference>
<dbReference type="Proteomes" id="UP000007102">
    <property type="component" value="Chromosome"/>
</dbReference>
<dbReference type="eggNOG" id="COG0438">
    <property type="taxonomic scope" value="Bacteria"/>
</dbReference>
<dbReference type="PANTHER" id="PTHR12526">
    <property type="entry name" value="GLYCOSYLTRANSFERASE"/>
    <property type="match status" value="1"/>
</dbReference>
<feature type="domain" description="Glycosyltransferase subfamily 4-like N-terminal" evidence="2">
    <location>
        <begin position="14"/>
        <end position="163"/>
    </location>
</feature>
<reference evidence="3 4" key="1">
    <citation type="journal article" date="2011" name="Stand. Genomic Sci.">
        <title>Complete genome sequence of the thermophilic sulfur-reducer Desulfurobacterium thermolithotrophum type strain (BSA(T)) from a deep-sea hydrothermal vent.</title>
        <authorList>
            <person name="Goker M."/>
            <person name="Daligault H."/>
            <person name="Mwirichia R."/>
            <person name="Lapidus A."/>
            <person name="Lucas S."/>
            <person name="Deshpande S."/>
            <person name="Pagani I."/>
            <person name="Tapia R."/>
            <person name="Cheng J.F."/>
            <person name="Goodwin L."/>
            <person name="Pitluck S."/>
            <person name="Liolios K."/>
            <person name="Ivanova N."/>
            <person name="Mavromatis K."/>
            <person name="Mikhailova N."/>
            <person name="Pati A."/>
            <person name="Chen A."/>
            <person name="Palaniappan K."/>
            <person name="Han C."/>
            <person name="Land M."/>
            <person name="Hauser L."/>
            <person name="Pan C."/>
            <person name="Brambilla E.M."/>
            <person name="Rohde M."/>
            <person name="Spring S."/>
            <person name="Sikorski J."/>
            <person name="Wirth R."/>
            <person name="Detter J.C."/>
            <person name="Woyke T."/>
            <person name="Bristow J."/>
            <person name="Eisen J.A."/>
            <person name="Markowitz V."/>
            <person name="Hugenholtz P."/>
            <person name="Kyrpides N.C."/>
            <person name="Klenk H.P."/>
        </authorList>
    </citation>
    <scope>NUCLEOTIDE SEQUENCE [LARGE SCALE GENOMIC DNA]</scope>
    <source>
        <strain evidence="4">DSM 11699 / BSA</strain>
    </source>
</reference>
<organism evidence="3 4">
    <name type="scientific">Desulfurobacterium thermolithotrophum (strain DSM 11699 / BSA)</name>
    <dbReference type="NCBI Taxonomy" id="868864"/>
    <lineage>
        <taxon>Bacteria</taxon>
        <taxon>Pseudomonadati</taxon>
        <taxon>Aquificota</taxon>
        <taxon>Aquificia</taxon>
        <taxon>Desulfurobacteriales</taxon>
        <taxon>Desulfurobacteriaceae</taxon>
        <taxon>Desulfurobacterium</taxon>
    </lineage>
</organism>
<dbReference type="InterPro" id="IPR001296">
    <property type="entry name" value="Glyco_trans_1"/>
</dbReference>
<dbReference type="Gene3D" id="3.40.50.2000">
    <property type="entry name" value="Glycogen Phosphorylase B"/>
    <property type="match status" value="2"/>
</dbReference>
<keyword evidence="4" id="KW-1185">Reference proteome</keyword>
<dbReference type="InParanoid" id="F0S2U4"/>
<dbReference type="SUPFAM" id="SSF53756">
    <property type="entry name" value="UDP-Glycosyltransferase/glycogen phosphorylase"/>
    <property type="match status" value="1"/>
</dbReference>
<dbReference type="AlphaFoldDB" id="F0S2U4"/>
<feature type="domain" description="Glycosyl transferase family 1" evidence="1">
    <location>
        <begin position="172"/>
        <end position="337"/>
    </location>
</feature>
<dbReference type="OrthoDB" id="3199616at2"/>
<name>F0S2U4_DESTD</name>
<evidence type="ECO:0000313" key="4">
    <source>
        <dbReference type="Proteomes" id="UP000007102"/>
    </source>
</evidence>
<evidence type="ECO:0000313" key="3">
    <source>
        <dbReference type="EMBL" id="ADY73166.1"/>
    </source>
</evidence>
<reference evidence="4" key="2">
    <citation type="submission" date="2011-02" db="EMBL/GenBank/DDBJ databases">
        <title>The complete genome of Desulfurobacterium thermolithotrophum DSM 11699.</title>
        <authorList>
            <consortium name="US DOE Joint Genome Institute (JGI-PGF)"/>
            <person name="Lucas S."/>
            <person name="Copeland A."/>
            <person name="Lapidus A."/>
            <person name="Bruce D."/>
            <person name="Goodwin L."/>
            <person name="Pitluck S."/>
            <person name="Kyrpides N."/>
            <person name="Mavromatis K."/>
            <person name="Pagani I."/>
            <person name="Ivanova N."/>
            <person name="Mikhailova N."/>
            <person name="Daligault H."/>
            <person name="Detter J.C."/>
            <person name="Tapia R."/>
            <person name="Han C."/>
            <person name="Land M."/>
            <person name="Hauser L."/>
            <person name="Markowitz V."/>
            <person name="Cheng J.-F."/>
            <person name="Hugenholtz P."/>
            <person name="Woyke T."/>
            <person name="Wu D."/>
            <person name="Spring S."/>
            <person name="Brambilla E."/>
            <person name="Klenk H.-P."/>
            <person name="Eisen J.A."/>
        </authorList>
    </citation>
    <scope>NUCLEOTIDE SEQUENCE [LARGE SCALE GENOMIC DNA]</scope>
    <source>
        <strain evidence="4">DSM 11699 / BSA</strain>
    </source>
</reference>
<dbReference type="Pfam" id="PF13439">
    <property type="entry name" value="Glyco_transf_4"/>
    <property type="match status" value="1"/>
</dbReference>
<dbReference type="PANTHER" id="PTHR12526:SF638">
    <property type="entry name" value="SPORE COAT PROTEIN SA"/>
    <property type="match status" value="1"/>
</dbReference>
<dbReference type="InterPro" id="IPR028098">
    <property type="entry name" value="Glyco_trans_4-like_N"/>
</dbReference>
<dbReference type="STRING" id="868864.Dester_0514"/>
<proteinExistence type="predicted"/>
<evidence type="ECO:0000259" key="1">
    <source>
        <dbReference type="Pfam" id="PF00534"/>
    </source>
</evidence>
<protein>
    <submittedName>
        <fullName evidence="3">Glycosyl transferase group 1</fullName>
    </submittedName>
</protein>
<dbReference type="RefSeq" id="WP_013638124.1">
    <property type="nucleotide sequence ID" value="NC_015185.1"/>
</dbReference>
<dbReference type="EMBL" id="CP002543">
    <property type="protein sequence ID" value="ADY73166.1"/>
    <property type="molecule type" value="Genomic_DNA"/>
</dbReference>
<sequence length="360" mass="41337">MRILQATTSRTWSGGTEQCLLLAKYMNELGHETGILTIKGSLLDEKAKMLGIKRFYFPGTEKISIKNAKKLAKLIKQYDVVNTHIPAAHWYIWCASFFCKKKPKIVYTRRVNYDVSFLSSLTKYNINTDAIIAISNEVKNRLKKRFFLRKKKISVIPDGIEIDKFSPLVNSKLREEIKIDKETIVITHVANFQKVKGHNILFDAFKRILEKRKKKKLLLLLVGRDTQSEKAQNMIKEKKIEKHVISLGFRKDIPQILKETDLFVFPSINEGLGSSLLQAMAMKKVVVASYIGGIRSYLKHMENGITVKPGNVDSLYQGLLKGLENLNNENMKENARKTAQEFDIKNVTEKTLQLYKELLK</sequence>
<accession>F0S2U4</accession>
<dbReference type="HOGENOM" id="CLU_009583_0_4_0"/>
<dbReference type="KEGG" id="dte:Dester_0514"/>
<gene>
    <name evidence="3" type="ordered locus">Dester_0514</name>
</gene>
<dbReference type="CDD" id="cd03801">
    <property type="entry name" value="GT4_PimA-like"/>
    <property type="match status" value="1"/>
</dbReference>